<protein>
    <recommendedName>
        <fullName evidence="4">Kelch domain-containing protein 10</fullName>
    </recommendedName>
</protein>
<proteinExistence type="inferred from homology"/>
<dbReference type="GO" id="GO:0032874">
    <property type="term" value="P:positive regulation of stress-activated MAPK cascade"/>
    <property type="evidence" value="ECO:0007669"/>
    <property type="project" value="TreeGrafter"/>
</dbReference>
<dbReference type="PANTHER" id="PTHR46428">
    <property type="entry name" value="KELCH DOMAIN-CONTAINING PROTEIN 10"/>
    <property type="match status" value="1"/>
</dbReference>
<organism evidence="7">
    <name type="scientific">Nippostrongylus brasiliensis</name>
    <name type="common">Rat hookworm</name>
    <dbReference type="NCBI Taxonomy" id="27835"/>
    <lineage>
        <taxon>Eukaryota</taxon>
        <taxon>Metazoa</taxon>
        <taxon>Ecdysozoa</taxon>
        <taxon>Nematoda</taxon>
        <taxon>Chromadorea</taxon>
        <taxon>Rhabditida</taxon>
        <taxon>Rhabditina</taxon>
        <taxon>Rhabditomorpha</taxon>
        <taxon>Strongyloidea</taxon>
        <taxon>Heligmosomidae</taxon>
        <taxon>Nippostrongylus</taxon>
    </lineage>
</organism>
<dbReference type="WBParaSite" id="NBR_0000330101-mRNA-1">
    <property type="protein sequence ID" value="NBR_0000330101-mRNA-1"/>
    <property type="gene ID" value="NBR_0000330101"/>
</dbReference>
<dbReference type="InterPro" id="IPR052125">
    <property type="entry name" value="KLHDC10"/>
</dbReference>
<evidence type="ECO:0000313" key="5">
    <source>
        <dbReference type="EMBL" id="VDL66890.1"/>
    </source>
</evidence>
<evidence type="ECO:0000313" key="6">
    <source>
        <dbReference type="Proteomes" id="UP000271162"/>
    </source>
</evidence>
<dbReference type="EMBL" id="UYSL01004797">
    <property type="protein sequence ID" value="VDL66890.1"/>
    <property type="molecule type" value="Genomic_DNA"/>
</dbReference>
<dbReference type="AlphaFoldDB" id="A0A0N4XL99"/>
<dbReference type="Pfam" id="PF01344">
    <property type="entry name" value="Kelch_1"/>
    <property type="match status" value="1"/>
</dbReference>
<comment type="similarity">
    <text evidence="3">Belongs to the KLHDC10 family.</text>
</comment>
<gene>
    <name evidence="5" type="ORF">NBR_LOCUS3301</name>
</gene>
<dbReference type="OMA" id="SCECNSY"/>
<dbReference type="InterPro" id="IPR015915">
    <property type="entry name" value="Kelch-typ_b-propeller"/>
</dbReference>
<keyword evidence="6" id="KW-1185">Reference proteome</keyword>
<name>A0A0N4XL99_NIPBR</name>
<dbReference type="Gene3D" id="2.120.10.80">
    <property type="entry name" value="Kelch-type beta propeller"/>
    <property type="match status" value="1"/>
</dbReference>
<evidence type="ECO:0000313" key="7">
    <source>
        <dbReference type="WBParaSite" id="NBR_0000330101-mRNA-1"/>
    </source>
</evidence>
<evidence type="ECO:0000256" key="4">
    <source>
        <dbReference type="ARBA" id="ARBA00041041"/>
    </source>
</evidence>
<evidence type="ECO:0000256" key="1">
    <source>
        <dbReference type="ARBA" id="ARBA00022441"/>
    </source>
</evidence>
<dbReference type="STRING" id="27835.A0A0N4XL99"/>
<evidence type="ECO:0000256" key="2">
    <source>
        <dbReference type="ARBA" id="ARBA00022737"/>
    </source>
</evidence>
<reference evidence="5 6" key="2">
    <citation type="submission" date="2018-11" db="EMBL/GenBank/DDBJ databases">
        <authorList>
            <consortium name="Pathogen Informatics"/>
        </authorList>
    </citation>
    <scope>NUCLEOTIDE SEQUENCE [LARGE SCALE GENOMIC DNA]</scope>
</reference>
<dbReference type="PANTHER" id="PTHR46428:SF1">
    <property type="entry name" value="KELCH DOMAIN-CONTAINING PROTEIN 10"/>
    <property type="match status" value="1"/>
</dbReference>
<sequence length="138" mass="15382">PAPRSGHRIFVDDEFLYVVGGKIYTEVRVWRYNLLTQEWTEMSLRGNFPTALASFSCECNSYFLHFIYLNDPVILSIPVVQSYPYSNQVVLFGGTAVPFGASTSSSVHLLYVDNSTNSVVSTEVPVEGEKMATYGHVS</sequence>
<evidence type="ECO:0000256" key="3">
    <source>
        <dbReference type="ARBA" id="ARBA00038487"/>
    </source>
</evidence>
<dbReference type="InterPro" id="IPR006652">
    <property type="entry name" value="Kelch_1"/>
</dbReference>
<keyword evidence="2" id="KW-0677">Repeat</keyword>
<reference evidence="7" key="1">
    <citation type="submission" date="2017-02" db="UniProtKB">
        <authorList>
            <consortium name="WormBaseParasite"/>
        </authorList>
    </citation>
    <scope>IDENTIFICATION</scope>
</reference>
<dbReference type="Proteomes" id="UP000271162">
    <property type="component" value="Unassembled WGS sequence"/>
</dbReference>
<accession>A0A0N4XL99</accession>
<dbReference type="SUPFAM" id="SSF117281">
    <property type="entry name" value="Kelch motif"/>
    <property type="match status" value="1"/>
</dbReference>
<keyword evidence="1" id="KW-0880">Kelch repeat</keyword>